<name>A0A7U8GRR7_NEPCE</name>
<dbReference type="Gene3D" id="3.40.50.720">
    <property type="entry name" value="NAD(P)-binding Rossmann-like Domain"/>
    <property type="match status" value="1"/>
</dbReference>
<keyword evidence="7" id="KW-1185">Reference proteome</keyword>
<evidence type="ECO:0000256" key="1">
    <source>
        <dbReference type="ARBA" id="ARBA00001911"/>
    </source>
</evidence>
<keyword evidence="3" id="KW-0520">NAD</keyword>
<evidence type="ECO:0000256" key="4">
    <source>
        <dbReference type="ARBA" id="ARBA00023239"/>
    </source>
</evidence>
<evidence type="ECO:0000313" key="6">
    <source>
        <dbReference type="EMBL" id="EAR60523.1"/>
    </source>
</evidence>
<dbReference type="GO" id="GO:0070403">
    <property type="term" value="F:NAD+ binding"/>
    <property type="evidence" value="ECO:0007669"/>
    <property type="project" value="InterPro"/>
</dbReference>
<dbReference type="RefSeq" id="WP_007021006.1">
    <property type="nucleotide sequence ID" value="NZ_CH724125.1"/>
</dbReference>
<dbReference type="AlphaFoldDB" id="A0A7U8GRR7"/>
<evidence type="ECO:0000256" key="2">
    <source>
        <dbReference type="ARBA" id="ARBA00022793"/>
    </source>
</evidence>
<proteinExistence type="predicted"/>
<comment type="caution">
    <text evidence="6">The sequence shown here is derived from an EMBL/GenBank/DDBJ whole genome shotgun (WGS) entry which is preliminary data.</text>
</comment>
<evidence type="ECO:0000313" key="7">
    <source>
        <dbReference type="Proteomes" id="UP000002171"/>
    </source>
</evidence>
<dbReference type="EMBL" id="AAOW01000016">
    <property type="protein sequence ID" value="EAR60523.1"/>
    <property type="molecule type" value="Genomic_DNA"/>
</dbReference>
<dbReference type="PANTHER" id="PTHR43078:SF6">
    <property type="entry name" value="UDP-GLUCURONIC ACID DECARBOXYLASE 1"/>
    <property type="match status" value="1"/>
</dbReference>
<dbReference type="Pfam" id="PF01370">
    <property type="entry name" value="Epimerase"/>
    <property type="match status" value="1"/>
</dbReference>
<feature type="domain" description="NAD-dependent epimerase/dehydratase" evidence="5">
    <location>
        <begin position="4"/>
        <end position="241"/>
    </location>
</feature>
<dbReference type="InterPro" id="IPR045869">
    <property type="entry name" value="Arna-like_SDR_e"/>
</dbReference>
<dbReference type="PANTHER" id="PTHR43078">
    <property type="entry name" value="UDP-GLUCURONIC ACID DECARBOXYLASE-RELATED"/>
    <property type="match status" value="1"/>
</dbReference>
<gene>
    <name evidence="6" type="ORF">MED92_16705</name>
</gene>
<dbReference type="OrthoDB" id="9779041at2"/>
<dbReference type="Proteomes" id="UP000002171">
    <property type="component" value="Unassembled WGS sequence"/>
</dbReference>
<evidence type="ECO:0000259" key="5">
    <source>
        <dbReference type="Pfam" id="PF01370"/>
    </source>
</evidence>
<dbReference type="InterPro" id="IPR044516">
    <property type="entry name" value="UXS-like"/>
</dbReference>
<sequence length="318" mass="35185">MKSVLITGVAGMIGSHLADILLEKGHHVLGLDDLSVGSDVNLVEHESFKFINGSVLDSVLIENLVSKVDAVVHLATFKKGSNLHESRSTLRLITQSADIVLDAAYRLGKRVVLASTSDVYGHGTSFPFRESDPVSYGPFNTRRWAYATAKQYTEQLAFDYAHDGLDVRIIRYFGGFSERSCSGWQGGHLPIFIKRILENEALEIHGDGSQTRCVTYGADLALGTYLALITEDVEGELFNIGGTEEISVKDTALRIAEIAGLEEPAINYIDTKEIFGTYQEIQRRLPCLDKAKEMLGYEPQWSFEKGVKQMISAYKKQA</sequence>
<organism evidence="6 7">
    <name type="scientific">Neptuniibacter caesariensis</name>
    <dbReference type="NCBI Taxonomy" id="207954"/>
    <lineage>
        <taxon>Bacteria</taxon>
        <taxon>Pseudomonadati</taxon>
        <taxon>Pseudomonadota</taxon>
        <taxon>Gammaproteobacteria</taxon>
        <taxon>Oceanospirillales</taxon>
        <taxon>Oceanospirillaceae</taxon>
        <taxon>Neptuniibacter</taxon>
    </lineage>
</organism>
<keyword evidence="2" id="KW-0210">Decarboxylase</keyword>
<dbReference type="InterPro" id="IPR001509">
    <property type="entry name" value="Epimerase_deHydtase"/>
</dbReference>
<dbReference type="InterPro" id="IPR036291">
    <property type="entry name" value="NAD(P)-bd_dom_sf"/>
</dbReference>
<protein>
    <submittedName>
        <fullName evidence="6">Nucleoside-diphosphate-sugar epimerase (UDP-glucose 4-epimerase)</fullName>
    </submittedName>
</protein>
<dbReference type="GO" id="GO:0048040">
    <property type="term" value="F:UDP-glucuronate decarboxylase activity"/>
    <property type="evidence" value="ECO:0007669"/>
    <property type="project" value="TreeGrafter"/>
</dbReference>
<accession>A0A7U8GRR7</accession>
<dbReference type="CDD" id="cd05257">
    <property type="entry name" value="Arna_like_SDR_e"/>
    <property type="match status" value="1"/>
</dbReference>
<evidence type="ECO:0000256" key="3">
    <source>
        <dbReference type="ARBA" id="ARBA00023027"/>
    </source>
</evidence>
<dbReference type="GO" id="GO:0005737">
    <property type="term" value="C:cytoplasm"/>
    <property type="evidence" value="ECO:0007669"/>
    <property type="project" value="TreeGrafter"/>
</dbReference>
<keyword evidence="4" id="KW-0456">Lyase</keyword>
<reference evidence="6 7" key="1">
    <citation type="submission" date="2006-02" db="EMBL/GenBank/DDBJ databases">
        <authorList>
            <person name="Pinhassi J."/>
            <person name="Pedros-Alio C."/>
            <person name="Ferriera S."/>
            <person name="Johnson J."/>
            <person name="Kravitz S."/>
            <person name="Halpern A."/>
            <person name="Remington K."/>
            <person name="Beeson K."/>
            <person name="Tran B."/>
            <person name="Rogers Y.-H."/>
            <person name="Friedman R."/>
            <person name="Venter J.C."/>
        </authorList>
    </citation>
    <scope>NUCLEOTIDE SEQUENCE [LARGE SCALE GENOMIC DNA]</scope>
    <source>
        <strain evidence="6 7">MED92</strain>
    </source>
</reference>
<comment type="cofactor">
    <cofactor evidence="1">
        <name>NAD(+)</name>
        <dbReference type="ChEBI" id="CHEBI:57540"/>
    </cofactor>
</comment>
<dbReference type="GO" id="GO:0042732">
    <property type="term" value="P:D-xylose metabolic process"/>
    <property type="evidence" value="ECO:0007669"/>
    <property type="project" value="InterPro"/>
</dbReference>
<dbReference type="SUPFAM" id="SSF51735">
    <property type="entry name" value="NAD(P)-binding Rossmann-fold domains"/>
    <property type="match status" value="1"/>
</dbReference>